<dbReference type="SUPFAM" id="SSF56219">
    <property type="entry name" value="DNase I-like"/>
    <property type="match status" value="1"/>
</dbReference>
<dbReference type="GO" id="GO:0003824">
    <property type="term" value="F:catalytic activity"/>
    <property type="evidence" value="ECO:0007669"/>
    <property type="project" value="InterPro"/>
</dbReference>
<proteinExistence type="predicted"/>
<evidence type="ECO:0000259" key="2">
    <source>
        <dbReference type="Pfam" id="PF03372"/>
    </source>
</evidence>
<dbReference type="GeneTree" id="ENSGT00390000018141"/>
<dbReference type="CDD" id="cd09076">
    <property type="entry name" value="L1-EN"/>
    <property type="match status" value="1"/>
</dbReference>
<name>A0A4W2HEK8_BOBOX</name>
<dbReference type="AlphaFoldDB" id="A0A4W2HEK8"/>
<dbReference type="PANTHER" id="PTHR23227:SF85">
    <property type="entry name" value="CRANIOFACIAL DEVELOPMENT PROTEIN 2"/>
    <property type="match status" value="1"/>
</dbReference>
<feature type="domain" description="Endonuclease/exonuclease/phosphatase" evidence="2">
    <location>
        <begin position="110"/>
        <end position="340"/>
    </location>
</feature>
<reference evidence="3 4" key="1">
    <citation type="submission" date="2018-11" db="EMBL/GenBank/DDBJ databases">
        <title>Haplotype-resolved cattle genomes.</title>
        <authorList>
            <person name="Low W.Y."/>
            <person name="Tearle R."/>
            <person name="Bickhart D.M."/>
            <person name="Rosen B.D."/>
            <person name="Koren S."/>
            <person name="Rhie A."/>
            <person name="Hiendleder S."/>
            <person name="Phillippy A.M."/>
            <person name="Smith T.P.L."/>
            <person name="Williams J.L."/>
        </authorList>
    </citation>
    <scope>NUCLEOTIDE SEQUENCE [LARGE SCALE GENOMIC DNA]</scope>
</reference>
<dbReference type="InterPro" id="IPR005135">
    <property type="entry name" value="Endo/exonuclease/phosphatase"/>
</dbReference>
<reference evidence="3" key="2">
    <citation type="submission" date="2025-08" db="UniProtKB">
        <authorList>
            <consortium name="Ensembl"/>
        </authorList>
    </citation>
    <scope>IDENTIFICATION</scope>
</reference>
<dbReference type="Gene3D" id="3.60.10.10">
    <property type="entry name" value="Endonuclease/exonuclease/phosphatase"/>
    <property type="match status" value="1"/>
</dbReference>
<evidence type="ECO:0000256" key="1">
    <source>
        <dbReference type="SAM" id="MobiDB-lite"/>
    </source>
</evidence>
<organism evidence="3 4">
    <name type="scientific">Bos indicus x Bos taurus</name>
    <name type="common">Hybrid cattle</name>
    <dbReference type="NCBI Taxonomy" id="30522"/>
    <lineage>
        <taxon>Eukaryota</taxon>
        <taxon>Metazoa</taxon>
        <taxon>Chordata</taxon>
        <taxon>Craniata</taxon>
        <taxon>Vertebrata</taxon>
        <taxon>Euteleostomi</taxon>
        <taxon>Mammalia</taxon>
        <taxon>Eutheria</taxon>
        <taxon>Laurasiatheria</taxon>
        <taxon>Artiodactyla</taxon>
        <taxon>Ruminantia</taxon>
        <taxon>Pecora</taxon>
        <taxon>Bovidae</taxon>
        <taxon>Bovinae</taxon>
        <taxon>Bos</taxon>
    </lineage>
</organism>
<dbReference type="PANTHER" id="PTHR23227">
    <property type="entry name" value="BUCENTAUR RELATED"/>
    <property type="match status" value="1"/>
</dbReference>
<dbReference type="InterPro" id="IPR036691">
    <property type="entry name" value="Endo/exonu/phosph_ase_sf"/>
</dbReference>
<accession>A0A4W2HEK8</accession>
<protein>
    <recommendedName>
        <fullName evidence="2">Endonuclease/exonuclease/phosphatase domain-containing protein</fullName>
    </recommendedName>
</protein>
<feature type="compositionally biased region" description="Basic and acidic residues" evidence="1">
    <location>
        <begin position="76"/>
        <end position="85"/>
    </location>
</feature>
<dbReference type="Pfam" id="PF03372">
    <property type="entry name" value="Exo_endo_phos"/>
    <property type="match status" value="1"/>
</dbReference>
<dbReference type="Ensembl" id="ENSBIXT00005007167.1">
    <property type="protein sequence ID" value="ENSBIXP00005030671.1"/>
    <property type="gene ID" value="ENSBIXG00005010805.1"/>
</dbReference>
<feature type="region of interest" description="Disordered" evidence="1">
    <location>
        <begin position="64"/>
        <end position="85"/>
    </location>
</feature>
<evidence type="ECO:0000313" key="3">
    <source>
        <dbReference type="Ensembl" id="ENSBIXP00005030671.1"/>
    </source>
</evidence>
<evidence type="ECO:0000313" key="4">
    <source>
        <dbReference type="Proteomes" id="UP000429181"/>
    </source>
</evidence>
<dbReference type="Proteomes" id="UP000429181">
    <property type="component" value="Chromosome 22"/>
</dbReference>
<sequence>MKLSHARGATQDGRVMVERSDRMWSTGEGNGKPLQYSCLENPMNSMKRQNDRILKEKLPRSVGAPYAGDQWRNNSRKNEGMEPKQKQYPVVDVTGDRSKVRCCEEQYCIGTWNVRSMNQGKLEVVKQEMARVNVDILGISKIKCTGMGEFNSDDHYIYYCGQESLRTNGVAIMVNKRVRNAVLGCNLKNDRIISVHFQGKPFNITVIQVYAPTSNAEEAEVEQFYEDLQDLLELTPKKDVLFIIGDWNAKVGSQETPGVTGKFGLGIRNEAGQRLIEFCQENELVIANTLFQQHKRRLYTWTSPDGQCQNQTDYILCSQRWRSSIQSAKTRQGADCGSDHELLIAKFRLKLEKVGKTTRPFRYDLNQIPYD</sequence>
<dbReference type="InterPro" id="IPR027124">
    <property type="entry name" value="Swc5/CFDP1/2"/>
</dbReference>